<feature type="chain" id="PRO_5045668415" description="Beta-lactamase-related domain-containing protein" evidence="1">
    <location>
        <begin position="27"/>
        <end position="358"/>
    </location>
</feature>
<dbReference type="Proteomes" id="UP001500742">
    <property type="component" value="Unassembled WGS sequence"/>
</dbReference>
<comment type="caution">
    <text evidence="3">The sequence shown here is derived from an EMBL/GenBank/DDBJ whole genome shotgun (WGS) entry which is preliminary data.</text>
</comment>
<dbReference type="InterPro" id="IPR012338">
    <property type="entry name" value="Beta-lactam/transpept-like"/>
</dbReference>
<protein>
    <recommendedName>
        <fullName evidence="2">Beta-lactamase-related domain-containing protein</fullName>
    </recommendedName>
</protein>
<dbReference type="PANTHER" id="PTHR43283:SF7">
    <property type="entry name" value="BETA-LACTAMASE-RELATED DOMAIN-CONTAINING PROTEIN"/>
    <property type="match status" value="1"/>
</dbReference>
<evidence type="ECO:0000313" key="3">
    <source>
        <dbReference type="EMBL" id="GAA3960799.1"/>
    </source>
</evidence>
<evidence type="ECO:0000313" key="4">
    <source>
        <dbReference type="Proteomes" id="UP001500742"/>
    </source>
</evidence>
<accession>A0ABP7P7B0</accession>
<organism evidence="3 4">
    <name type="scientific">Mucilaginibacter dorajii</name>
    <dbReference type="NCBI Taxonomy" id="692994"/>
    <lineage>
        <taxon>Bacteria</taxon>
        <taxon>Pseudomonadati</taxon>
        <taxon>Bacteroidota</taxon>
        <taxon>Sphingobacteriia</taxon>
        <taxon>Sphingobacteriales</taxon>
        <taxon>Sphingobacteriaceae</taxon>
        <taxon>Mucilaginibacter</taxon>
    </lineage>
</organism>
<dbReference type="EMBL" id="BAAAZC010000005">
    <property type="protein sequence ID" value="GAA3960799.1"/>
    <property type="molecule type" value="Genomic_DNA"/>
</dbReference>
<sequence>MHQTLSLLKGAVVAVAILIFNGVANAQTSASLDSMTRAIERQGYTNIHSVLIAKGNKLVYEHYFNGFNADSLHDSRSSFKSITSLLTGIAIDKGFIKNVDQKVYSFFPEYKSFANPDPRKQQITIKNLLEMRSGFDCNEWVDDGKDCESEMEQTKDWVKFSLDLPMKSDPGTVWAYTSCNPMIISGIIKNATHMSVMDFAKKYLFEPLGITHYRWTVDASGNGATAGSFFVRPQDMVKIGQMVKDDGLWQGKRIVSEKWLKESTTATIPIPDFSFTKISRSKIAIPQPAYYGYYWYNEQVKTKAYTEDVLFASGNGGQYIMIIKRLSLVVVFTQGNYNNRKAKQAFDILTKYIVPAYE</sequence>
<feature type="signal peptide" evidence="1">
    <location>
        <begin position="1"/>
        <end position="26"/>
    </location>
</feature>
<dbReference type="Pfam" id="PF00144">
    <property type="entry name" value="Beta-lactamase"/>
    <property type="match status" value="1"/>
</dbReference>
<gene>
    <name evidence="3" type="ORF">GCM10022210_05740</name>
</gene>
<dbReference type="InterPro" id="IPR050789">
    <property type="entry name" value="Diverse_Enzym_Activities"/>
</dbReference>
<reference evidence="4" key="1">
    <citation type="journal article" date="2019" name="Int. J. Syst. Evol. Microbiol.">
        <title>The Global Catalogue of Microorganisms (GCM) 10K type strain sequencing project: providing services to taxonomists for standard genome sequencing and annotation.</title>
        <authorList>
            <consortium name="The Broad Institute Genomics Platform"/>
            <consortium name="The Broad Institute Genome Sequencing Center for Infectious Disease"/>
            <person name="Wu L."/>
            <person name="Ma J."/>
        </authorList>
    </citation>
    <scope>NUCLEOTIDE SEQUENCE [LARGE SCALE GENOMIC DNA]</scope>
    <source>
        <strain evidence="4">JCM 16601</strain>
    </source>
</reference>
<proteinExistence type="predicted"/>
<keyword evidence="4" id="KW-1185">Reference proteome</keyword>
<evidence type="ECO:0000259" key="2">
    <source>
        <dbReference type="Pfam" id="PF00144"/>
    </source>
</evidence>
<feature type="domain" description="Beta-lactamase-related" evidence="2">
    <location>
        <begin position="49"/>
        <end position="345"/>
    </location>
</feature>
<evidence type="ECO:0000256" key="1">
    <source>
        <dbReference type="SAM" id="SignalP"/>
    </source>
</evidence>
<name>A0ABP7P7B0_9SPHI</name>
<dbReference type="Gene3D" id="3.40.710.10">
    <property type="entry name" value="DD-peptidase/beta-lactamase superfamily"/>
    <property type="match status" value="1"/>
</dbReference>
<keyword evidence="1" id="KW-0732">Signal</keyword>
<dbReference type="RefSeq" id="WP_259094709.1">
    <property type="nucleotide sequence ID" value="NZ_BAAAZC010000005.1"/>
</dbReference>
<dbReference type="SUPFAM" id="SSF56601">
    <property type="entry name" value="beta-lactamase/transpeptidase-like"/>
    <property type="match status" value="1"/>
</dbReference>
<dbReference type="PANTHER" id="PTHR43283">
    <property type="entry name" value="BETA-LACTAMASE-RELATED"/>
    <property type="match status" value="1"/>
</dbReference>
<dbReference type="InterPro" id="IPR001466">
    <property type="entry name" value="Beta-lactam-related"/>
</dbReference>